<gene>
    <name evidence="1" type="ORF">S12H4_59912</name>
</gene>
<feature type="non-terminal residue" evidence="1">
    <location>
        <position position="48"/>
    </location>
</feature>
<accession>X1W001</accession>
<name>X1W001_9ZZZZ</name>
<evidence type="ECO:0000313" key="1">
    <source>
        <dbReference type="EMBL" id="GAJ19345.1"/>
    </source>
</evidence>
<sequence>MIEQRPMSEATVTPGVPKLLQEGFYVRFTDKWPVTLPHVSGKFFTIER</sequence>
<proteinExistence type="predicted"/>
<dbReference type="AlphaFoldDB" id="X1W001"/>
<protein>
    <submittedName>
        <fullName evidence="1">Uncharacterized protein</fullName>
    </submittedName>
</protein>
<dbReference type="EMBL" id="BARW01039292">
    <property type="protein sequence ID" value="GAJ19345.1"/>
    <property type="molecule type" value="Genomic_DNA"/>
</dbReference>
<reference evidence="1" key="1">
    <citation type="journal article" date="2014" name="Front. Microbiol.">
        <title>High frequency of phylogenetically diverse reductive dehalogenase-homologous genes in deep subseafloor sedimentary metagenomes.</title>
        <authorList>
            <person name="Kawai M."/>
            <person name="Futagami T."/>
            <person name="Toyoda A."/>
            <person name="Takaki Y."/>
            <person name="Nishi S."/>
            <person name="Hori S."/>
            <person name="Arai W."/>
            <person name="Tsubouchi T."/>
            <person name="Morono Y."/>
            <person name="Uchiyama I."/>
            <person name="Ito T."/>
            <person name="Fujiyama A."/>
            <person name="Inagaki F."/>
            <person name="Takami H."/>
        </authorList>
    </citation>
    <scope>NUCLEOTIDE SEQUENCE</scope>
    <source>
        <strain evidence="1">Expedition CK06-06</strain>
    </source>
</reference>
<organism evidence="1">
    <name type="scientific">marine sediment metagenome</name>
    <dbReference type="NCBI Taxonomy" id="412755"/>
    <lineage>
        <taxon>unclassified sequences</taxon>
        <taxon>metagenomes</taxon>
        <taxon>ecological metagenomes</taxon>
    </lineage>
</organism>
<comment type="caution">
    <text evidence="1">The sequence shown here is derived from an EMBL/GenBank/DDBJ whole genome shotgun (WGS) entry which is preliminary data.</text>
</comment>